<dbReference type="STRING" id="542762.A0A4S4E7A7"/>
<dbReference type="Gene3D" id="3.90.70.80">
    <property type="match status" value="1"/>
</dbReference>
<organism evidence="5 6">
    <name type="scientific">Camellia sinensis var. sinensis</name>
    <name type="common">China tea</name>
    <dbReference type="NCBI Taxonomy" id="542762"/>
    <lineage>
        <taxon>Eukaryota</taxon>
        <taxon>Viridiplantae</taxon>
        <taxon>Streptophyta</taxon>
        <taxon>Embryophyta</taxon>
        <taxon>Tracheophyta</taxon>
        <taxon>Spermatophyta</taxon>
        <taxon>Magnoliopsida</taxon>
        <taxon>eudicotyledons</taxon>
        <taxon>Gunneridae</taxon>
        <taxon>Pentapetalae</taxon>
        <taxon>asterids</taxon>
        <taxon>Ericales</taxon>
        <taxon>Theaceae</taxon>
        <taxon>Camellia</taxon>
    </lineage>
</organism>
<proteinExistence type="predicted"/>
<evidence type="ECO:0000256" key="1">
    <source>
        <dbReference type="ARBA" id="ARBA00004123"/>
    </source>
</evidence>
<dbReference type="AlphaFoldDB" id="A0A4S4E7A7"/>
<dbReference type="GO" id="GO:0005634">
    <property type="term" value="C:nucleus"/>
    <property type="evidence" value="ECO:0007669"/>
    <property type="project" value="UniProtKB-SubCell"/>
</dbReference>
<evidence type="ECO:0000256" key="4">
    <source>
        <dbReference type="ARBA" id="ARBA00023242"/>
    </source>
</evidence>
<protein>
    <recommendedName>
        <fullName evidence="7">OTU domain-containing protein</fullName>
    </recommendedName>
</protein>
<evidence type="ECO:0000256" key="2">
    <source>
        <dbReference type="ARBA" id="ARBA00022574"/>
    </source>
</evidence>
<dbReference type="GO" id="GO:0006400">
    <property type="term" value="P:tRNA modification"/>
    <property type="evidence" value="ECO:0007669"/>
    <property type="project" value="TreeGrafter"/>
</dbReference>
<name>A0A4S4E7A7_CAMSN</name>
<evidence type="ECO:0000313" key="5">
    <source>
        <dbReference type="EMBL" id="THG11484.1"/>
    </source>
</evidence>
<comment type="subcellular location">
    <subcellularLocation>
        <location evidence="1">Nucleus</location>
    </subcellularLocation>
</comment>
<reference evidence="5 6" key="1">
    <citation type="journal article" date="2018" name="Proc. Natl. Acad. Sci. U.S.A.">
        <title>Draft genome sequence of Camellia sinensis var. sinensis provides insights into the evolution of the tea genome and tea quality.</title>
        <authorList>
            <person name="Wei C."/>
            <person name="Yang H."/>
            <person name="Wang S."/>
            <person name="Zhao J."/>
            <person name="Liu C."/>
            <person name="Gao L."/>
            <person name="Xia E."/>
            <person name="Lu Y."/>
            <person name="Tai Y."/>
            <person name="She G."/>
            <person name="Sun J."/>
            <person name="Cao H."/>
            <person name="Tong W."/>
            <person name="Gao Q."/>
            <person name="Li Y."/>
            <person name="Deng W."/>
            <person name="Jiang X."/>
            <person name="Wang W."/>
            <person name="Chen Q."/>
            <person name="Zhang S."/>
            <person name="Li H."/>
            <person name="Wu J."/>
            <person name="Wang P."/>
            <person name="Li P."/>
            <person name="Shi C."/>
            <person name="Zheng F."/>
            <person name="Jian J."/>
            <person name="Huang B."/>
            <person name="Shan D."/>
            <person name="Shi M."/>
            <person name="Fang C."/>
            <person name="Yue Y."/>
            <person name="Li F."/>
            <person name="Li D."/>
            <person name="Wei S."/>
            <person name="Han B."/>
            <person name="Jiang C."/>
            <person name="Yin Y."/>
            <person name="Xia T."/>
            <person name="Zhang Z."/>
            <person name="Bennetzen J.L."/>
            <person name="Zhao S."/>
            <person name="Wan X."/>
        </authorList>
    </citation>
    <scope>NUCLEOTIDE SEQUENCE [LARGE SCALE GENOMIC DNA]</scope>
    <source>
        <strain evidence="6">cv. Shuchazao</strain>
        <tissue evidence="5">Leaf</tissue>
    </source>
</reference>
<keyword evidence="3" id="KW-0677">Repeat</keyword>
<dbReference type="GO" id="GO:0036265">
    <property type="term" value="P:RNA (guanine-N7)-methylation"/>
    <property type="evidence" value="ECO:0007669"/>
    <property type="project" value="InterPro"/>
</dbReference>
<keyword evidence="2" id="KW-0853">WD repeat</keyword>
<comment type="caution">
    <text evidence="5">The sequence shown here is derived from an EMBL/GenBank/DDBJ whole genome shotgun (WGS) entry which is preliminary data.</text>
</comment>
<evidence type="ECO:0000256" key="3">
    <source>
        <dbReference type="ARBA" id="ARBA00022737"/>
    </source>
</evidence>
<dbReference type="InterPro" id="IPR028884">
    <property type="entry name" value="Trm82"/>
</dbReference>
<sequence>MIQSRAISISNLHRQHRLHRLDFSDFDFDFEAPPPPPSAPARGHNMCALLSGPLFAPTIVECNTHSSHLMQPQASSYGSIPISQIPSSGMSPSLGAFMGQQFPNNMPFPRPQKVDTEFSPNGRFIISADRDFKVRVTLFPKKTLDGAHEIQSFCLAVTVDDRCLFRAVAHVACLRNEEAARDENHQRELADVLKARVVNELLTRRKETEWFIKRDFDAHVERIQ</sequence>
<gene>
    <name evidence="5" type="ORF">TEA_011192</name>
</gene>
<dbReference type="PANTHER" id="PTHR16288">
    <property type="entry name" value="WD40 REPEAT PROTEIN 4"/>
    <property type="match status" value="1"/>
</dbReference>
<keyword evidence="4" id="KW-0539">Nucleus</keyword>
<keyword evidence="6" id="KW-1185">Reference proteome</keyword>
<dbReference type="Proteomes" id="UP000306102">
    <property type="component" value="Unassembled WGS sequence"/>
</dbReference>
<evidence type="ECO:0000313" key="6">
    <source>
        <dbReference type="Proteomes" id="UP000306102"/>
    </source>
</evidence>
<dbReference type="GO" id="GO:0005829">
    <property type="term" value="C:cytosol"/>
    <property type="evidence" value="ECO:0007669"/>
    <property type="project" value="TreeGrafter"/>
</dbReference>
<evidence type="ECO:0008006" key="7">
    <source>
        <dbReference type="Google" id="ProtNLM"/>
    </source>
</evidence>
<dbReference type="EMBL" id="SDRB02007221">
    <property type="protein sequence ID" value="THG11484.1"/>
    <property type="molecule type" value="Genomic_DNA"/>
</dbReference>
<dbReference type="GO" id="GO:0043527">
    <property type="term" value="C:tRNA methyltransferase complex"/>
    <property type="evidence" value="ECO:0007669"/>
    <property type="project" value="TreeGrafter"/>
</dbReference>
<dbReference type="PANTHER" id="PTHR16288:SF0">
    <property type="entry name" value="TRNA (GUANINE-N(7)-)-METHYLTRANSFERASE NON-CATALYTIC SUBUNIT WDR4"/>
    <property type="match status" value="1"/>
</dbReference>
<accession>A0A4S4E7A7</accession>